<feature type="region of interest" description="Disordered" evidence="5">
    <location>
        <begin position="1550"/>
        <end position="1598"/>
    </location>
</feature>
<accession>A0A3B3RD48</accession>
<evidence type="ECO:0000313" key="7">
    <source>
        <dbReference type="Ensembl" id="ENSPKIP00000016293.1"/>
    </source>
</evidence>
<feature type="compositionally biased region" description="Low complexity" evidence="5">
    <location>
        <begin position="1967"/>
        <end position="1976"/>
    </location>
</feature>
<evidence type="ECO:0000256" key="5">
    <source>
        <dbReference type="SAM" id="MobiDB-lite"/>
    </source>
</evidence>
<evidence type="ECO:0000256" key="3">
    <source>
        <dbReference type="ARBA" id="ARBA00022884"/>
    </source>
</evidence>
<keyword evidence="3" id="KW-0694">RNA-binding</keyword>
<feature type="compositionally biased region" description="Low complexity" evidence="5">
    <location>
        <begin position="35"/>
        <end position="47"/>
    </location>
</feature>
<dbReference type="PANTHER" id="PTHR13020:SF32">
    <property type="entry name" value="TRINUCLEOTIDE REPEAT-CONTAINING GENE 6B PROTEIN"/>
    <property type="match status" value="1"/>
</dbReference>
<feature type="compositionally biased region" description="Basic and acidic residues" evidence="5">
    <location>
        <begin position="1202"/>
        <end position="1212"/>
    </location>
</feature>
<dbReference type="Gene3D" id="3.30.70.330">
    <property type="match status" value="1"/>
</dbReference>
<feature type="region of interest" description="Disordered" evidence="5">
    <location>
        <begin position="222"/>
        <end position="258"/>
    </location>
</feature>
<feature type="compositionally biased region" description="Basic and acidic residues" evidence="5">
    <location>
        <begin position="96"/>
        <end position="112"/>
    </location>
</feature>
<evidence type="ECO:0000256" key="4">
    <source>
        <dbReference type="ARBA" id="ARBA00023158"/>
    </source>
</evidence>
<dbReference type="GO" id="GO:0005654">
    <property type="term" value="C:nucleoplasm"/>
    <property type="evidence" value="ECO:0007669"/>
    <property type="project" value="TreeGrafter"/>
</dbReference>
<dbReference type="FunFam" id="3.30.70.330:FF:000011">
    <property type="entry name" value="trinucleotide repeat-containing gene 6A protein-like"/>
    <property type="match status" value="1"/>
</dbReference>
<feature type="region of interest" description="Disordered" evidence="5">
    <location>
        <begin position="333"/>
        <end position="376"/>
    </location>
</feature>
<feature type="region of interest" description="Disordered" evidence="5">
    <location>
        <begin position="501"/>
        <end position="599"/>
    </location>
</feature>
<feature type="compositionally biased region" description="Basic and acidic residues" evidence="5">
    <location>
        <begin position="824"/>
        <end position="834"/>
    </location>
</feature>
<keyword evidence="8" id="KW-1185">Reference proteome</keyword>
<dbReference type="OrthoDB" id="5919166at2759"/>
<feature type="compositionally biased region" description="Low complexity" evidence="5">
    <location>
        <begin position="922"/>
        <end position="934"/>
    </location>
</feature>
<feature type="compositionally biased region" description="Basic and acidic residues" evidence="5">
    <location>
        <begin position="12"/>
        <end position="29"/>
    </location>
</feature>
<feature type="compositionally biased region" description="Polar residues" evidence="5">
    <location>
        <begin position="1895"/>
        <end position="1908"/>
    </location>
</feature>
<dbReference type="Pfam" id="PF16608">
    <property type="entry name" value="TNRC6-PABC_bdg"/>
    <property type="match status" value="1"/>
</dbReference>
<name>A0A3B3RD48_9TELE</name>
<feature type="compositionally biased region" description="Gly residues" evidence="5">
    <location>
        <begin position="1824"/>
        <end position="1848"/>
    </location>
</feature>
<feature type="region of interest" description="Disordered" evidence="5">
    <location>
        <begin position="1394"/>
        <end position="1430"/>
    </location>
</feature>
<feature type="compositionally biased region" description="Polar residues" evidence="5">
    <location>
        <begin position="80"/>
        <end position="92"/>
    </location>
</feature>
<dbReference type="STRING" id="1676925.ENSPKIP00000016293"/>
<feature type="compositionally biased region" description="Gly residues" evidence="5">
    <location>
        <begin position="550"/>
        <end position="585"/>
    </location>
</feature>
<dbReference type="GO" id="GO:0000932">
    <property type="term" value="C:P-body"/>
    <property type="evidence" value="ECO:0007669"/>
    <property type="project" value="TreeGrafter"/>
</dbReference>
<dbReference type="InterPro" id="IPR035979">
    <property type="entry name" value="RBD_domain_sf"/>
</dbReference>
<dbReference type="InterPro" id="IPR012677">
    <property type="entry name" value="Nucleotide-bd_a/b_plait_sf"/>
</dbReference>
<sequence length="1985" mass="198247">MEDKKRKKEDKRKRDASQKVAEQKNKVPDSTKPTLAQSSAAPSSASPSPGPAPSASPLPAGAAAGAPSQGGNNAKRPAASNGQPPTGGTQAPQRYMPREVPPRFRCQQDHKVLLKRGQPPLSCMLLGGGAPASSPGDGTSATVAAASDCGPGSAGSASSLPHSSSSSSSSSSPSVAASSTISSSNYANSTWGASSGSQPLSQGWEKVIVDRSDMEEWPSILGASAAGGETGGAPWGDRHMQQHAGGAGKGGPPSPLLPSCPARECTQLSGVVWGGSSQASAGGGMSSRSKGSALPGTADGCMATGSGTPGANFTPNANPSAWPALVQDGAAGVCSSGAEGGPSALPNLSPSSQSADPSSGHLAPSLNPVGHQHQPHQVRDAEPLCGEWGGMGPKKAGLDEGECGPLDGGELATSLSSSSSSCRALSFSSNPKTGASKTCLEDWEGGPGGGVFSGEGGGSLTYASQEGKEGIGALAGKAWGAGSGGTSKTAGVSQGAWGGADGAELSVGEWGSTAGAASTSGPSNQVAGGSSGVGTAPATRAWDNQKGAGDDAGGDVGEWGGQGKGNGGGASSSSGGGHSRAGGGPHNQHGQPRPHPAANPEVALQNLLSRTDLDPRVLSNTGWGQTQIRQNVAWDLVGGAAASAGFSSSTPPSSNLNPAGLAPVYPPAAESAPTDPSAASHLTGGVPSSQGPSAAPLPGDAWDGGSNTAQPGRGSLPSGPGLRNPTASTQPGSGGPGNASGSQGKAAGGWGGIGQPENLGKGWGSEGQEWRERRGGGGNGWGDFGQQGTVGGGGGNGWGVGGDEKGGGWKDKGREGSGWGQRDGSSEWEKREPKSGGWGEGKGNGASGSGDANLGTWGGWEGGGGDGDGKAQQGWGGKGHSLPAPGGQAGAPKGTAQQQQSQPTQQDTAGGWGRPGGPPSQNPNQNQNQNQSSGWTSGPVPQLPSSRPEGPEPSGWEEPSPQSINRKMEIDDGTSVWGDPSHYNHKSVNLWDKNGAPSGQGQQASHHSQQQQQQQQGPGRPTQQPAAPGNRESSSGPGKNSGMAWGNSGAPSSSCVDNGTAAWGKPTDAPTSWGDLEDPAKPAGWGHPSPSTGPKSMQDGWGEADGSVSASRHSSWEEDEESGGGVWSSTGSQCSSSSYNSGGWSQGHTAGGKKANSKGALKGGGGGGDSWIGPMSRQFSNIGLLGEDPGGRALDLAPGPPQDKKLDGEKRGISPTDYNGEMRKVGRGGGGTGPVFRPGSKEACSAEPGPYYDKAGGHGAFGSSGGMAPSRGVHQPGVPPINPSPGIRAQVPHQFLSPQVSGSVLKPMPPPSSGVGGVGAGVFPAQLSPQHLAMLSSIYPPHIQFQLACQLLLQQQQQQQPPPPQLLQNQRRFSQNLRQQSDPQQLARIMAVLQQQKQQQQVGGPGGGPKLSPSHMGGGVPKQTMADPLPHPGLGGSLAEQLHQKTQGAYPGFSSGVNLSGLEMGSMLGGPGGMKDGGGQQSRFKWLMEGHSPNPPPPDTAPHKNGPMSTPMKLRGGSPYSQYELLGNDGLGVPPPGPSDNWHRTPGKMGVKAGASSWPPEFQPGVPWKGIQSVDPESDPNMTPSSVLGSTGTSSLNDNEHQLLRDNAESNPSLNTLLPSHGAWPYSASDSPLNNAHNSAKYTEYKPSWPPDPIGHNKLWKAKGNSSQMPRPPPGLTHQKQPSVSPWAGGAPRLARGWGGSGGSQDTRYGPGSAWSDAGTSRSSCWLLLSNLTPQIDGSTLRTICMQHGPLLTFHLGLTQGSALIRYSSRQEAAKAQSALHMCVLGNTTILAEFVNEEEVGRYFAHSQVGGGGASGGGGAAVNVTGAGGGHGPSGTGAVGGSSGGGSTPGSERERERAAAVAAAGAGSTEASSNGGGSVGTVGPPCSGWQGLDGTGSSPDPSQSQGTSLGLFAQWSSNGSGGAGGMGGSSVGGVEPGRQGLWGGMAPGYPSSSLWGAPPVEDRHQMGSPAALLPGDLLGGGADSI</sequence>
<feature type="region of interest" description="Disordered" evidence="5">
    <location>
        <begin position="1490"/>
        <end position="1519"/>
    </location>
</feature>
<evidence type="ECO:0000259" key="6">
    <source>
        <dbReference type="Pfam" id="PF16608"/>
    </source>
</evidence>
<feature type="compositionally biased region" description="Gly residues" evidence="5">
    <location>
        <begin position="1919"/>
        <end position="1946"/>
    </location>
</feature>
<dbReference type="GO" id="GO:0060213">
    <property type="term" value="P:positive regulation of nuclear-transcribed mRNA poly(A) tail shortening"/>
    <property type="evidence" value="ECO:0007669"/>
    <property type="project" value="TreeGrafter"/>
</dbReference>
<dbReference type="InterPro" id="IPR052068">
    <property type="entry name" value="GW182_domain"/>
</dbReference>
<feature type="region of interest" description="Disordered" evidence="5">
    <location>
        <begin position="1653"/>
        <end position="1715"/>
    </location>
</feature>
<feature type="compositionally biased region" description="Polar residues" evidence="5">
    <location>
        <begin position="185"/>
        <end position="201"/>
    </location>
</feature>
<keyword evidence="4" id="KW-0943">RNA-mediated gene silencing</keyword>
<dbReference type="CTD" id="321362"/>
<dbReference type="InterPro" id="IPR032226">
    <property type="entry name" value="TNRC6_PABC-bd"/>
</dbReference>
<feature type="compositionally biased region" description="Low complexity" evidence="5">
    <location>
        <begin position="57"/>
        <end position="71"/>
    </location>
</feature>
<feature type="region of interest" description="Disordered" evidence="5">
    <location>
        <begin position="1824"/>
        <end position="1985"/>
    </location>
</feature>
<feature type="compositionally biased region" description="Gly residues" evidence="5">
    <location>
        <begin position="776"/>
        <end position="801"/>
    </location>
</feature>
<dbReference type="GO" id="GO:0003723">
    <property type="term" value="F:RNA binding"/>
    <property type="evidence" value="ECO:0007669"/>
    <property type="project" value="UniProtKB-KW"/>
</dbReference>
<feature type="compositionally biased region" description="Gly residues" evidence="5">
    <location>
        <begin position="1161"/>
        <end position="1170"/>
    </location>
</feature>
<dbReference type="KEGG" id="pki:111845224"/>
<feature type="compositionally biased region" description="Low complexity" evidence="5">
    <location>
        <begin position="711"/>
        <end position="723"/>
    </location>
</feature>
<feature type="region of interest" description="Disordered" evidence="5">
    <location>
        <begin position="1"/>
        <end position="202"/>
    </location>
</feature>
<feature type="compositionally biased region" description="Basic residues" evidence="5">
    <location>
        <begin position="1"/>
        <end position="11"/>
    </location>
</feature>
<feature type="compositionally biased region" description="Low complexity" evidence="5">
    <location>
        <begin position="997"/>
        <end position="1029"/>
    </location>
</feature>
<feature type="domain" description="TNRC6 PABC binding" evidence="6">
    <location>
        <begin position="1446"/>
        <end position="1722"/>
    </location>
</feature>
<feature type="compositionally biased region" description="Low complexity" evidence="5">
    <location>
        <begin position="883"/>
        <end position="906"/>
    </location>
</feature>
<protein>
    <submittedName>
        <fullName evidence="7">Trinucleotide repeat-containing gene 6B protein-like</fullName>
    </submittedName>
</protein>
<evidence type="ECO:0000256" key="2">
    <source>
        <dbReference type="ARBA" id="ARBA00022845"/>
    </source>
</evidence>
<feature type="compositionally biased region" description="Low complexity" evidence="5">
    <location>
        <begin position="643"/>
        <end position="659"/>
    </location>
</feature>
<dbReference type="GO" id="GO:0035195">
    <property type="term" value="P:miRNA-mediated post-transcriptional gene silencing"/>
    <property type="evidence" value="ECO:0007669"/>
    <property type="project" value="TreeGrafter"/>
</dbReference>
<evidence type="ECO:0000256" key="1">
    <source>
        <dbReference type="ARBA" id="ARBA00007302"/>
    </source>
</evidence>
<comment type="similarity">
    <text evidence="1">Belongs to the GW182 family.</text>
</comment>
<feature type="region of interest" description="Disordered" evidence="5">
    <location>
        <begin position="275"/>
        <end position="301"/>
    </location>
</feature>
<reference evidence="7" key="2">
    <citation type="submission" date="2025-09" db="UniProtKB">
        <authorList>
            <consortium name="Ensembl"/>
        </authorList>
    </citation>
    <scope>IDENTIFICATION</scope>
</reference>
<feature type="compositionally biased region" description="Low complexity" evidence="5">
    <location>
        <begin position="1585"/>
        <end position="1596"/>
    </location>
</feature>
<feature type="compositionally biased region" description="Basic and acidic residues" evidence="5">
    <location>
        <begin position="802"/>
        <end position="815"/>
    </location>
</feature>
<feature type="compositionally biased region" description="Low complexity" evidence="5">
    <location>
        <begin position="944"/>
        <end position="961"/>
    </location>
</feature>
<dbReference type="PANTHER" id="PTHR13020">
    <property type="entry name" value="TRINUCLEOTIDE REPEAT-CONTAINING GENE 6"/>
    <property type="match status" value="1"/>
</dbReference>
<feature type="compositionally biased region" description="Gly residues" evidence="5">
    <location>
        <begin position="836"/>
        <end position="848"/>
    </location>
</feature>
<dbReference type="Proteomes" id="UP000261540">
    <property type="component" value="Unplaced"/>
</dbReference>
<feature type="compositionally biased region" description="Low complexity" evidence="5">
    <location>
        <begin position="1127"/>
        <end position="1160"/>
    </location>
</feature>
<reference evidence="7" key="1">
    <citation type="submission" date="2025-08" db="UniProtKB">
        <authorList>
            <consortium name="Ensembl"/>
        </authorList>
    </citation>
    <scope>IDENTIFICATION</scope>
</reference>
<feature type="region of interest" description="Disordered" evidence="5">
    <location>
        <begin position="643"/>
        <end position="1244"/>
    </location>
</feature>
<proteinExistence type="inferred from homology"/>
<keyword evidence="2" id="KW-0810">Translation regulation</keyword>
<organism evidence="7 8">
    <name type="scientific">Paramormyrops kingsleyae</name>
    <dbReference type="NCBI Taxonomy" id="1676925"/>
    <lineage>
        <taxon>Eukaryota</taxon>
        <taxon>Metazoa</taxon>
        <taxon>Chordata</taxon>
        <taxon>Craniata</taxon>
        <taxon>Vertebrata</taxon>
        <taxon>Euteleostomi</taxon>
        <taxon>Actinopterygii</taxon>
        <taxon>Neopterygii</taxon>
        <taxon>Teleostei</taxon>
        <taxon>Osteoglossocephala</taxon>
        <taxon>Osteoglossomorpha</taxon>
        <taxon>Osteoglossiformes</taxon>
        <taxon>Mormyridae</taxon>
        <taxon>Paramormyrops</taxon>
    </lineage>
</organism>
<feature type="compositionally biased region" description="Low complexity" evidence="5">
    <location>
        <begin position="275"/>
        <end position="293"/>
    </location>
</feature>
<dbReference type="SUPFAM" id="SSF54928">
    <property type="entry name" value="RNA-binding domain, RBD"/>
    <property type="match status" value="1"/>
</dbReference>
<feature type="compositionally biased region" description="Low complexity" evidence="5">
    <location>
        <begin position="1859"/>
        <end position="1873"/>
    </location>
</feature>
<evidence type="ECO:0000313" key="8">
    <source>
        <dbReference type="Proteomes" id="UP000261540"/>
    </source>
</evidence>
<feature type="compositionally biased region" description="Low complexity" evidence="5">
    <location>
        <begin position="349"/>
        <end position="359"/>
    </location>
</feature>
<feature type="compositionally biased region" description="Low complexity" evidence="5">
    <location>
        <begin position="144"/>
        <end position="184"/>
    </location>
</feature>
<feature type="compositionally biased region" description="Gly residues" evidence="5">
    <location>
        <begin position="856"/>
        <end position="866"/>
    </location>
</feature>
<feature type="compositionally biased region" description="Low complexity" evidence="5">
    <location>
        <begin position="511"/>
        <end position="521"/>
    </location>
</feature>
<dbReference type="GO" id="GO:0006417">
    <property type="term" value="P:regulation of translation"/>
    <property type="evidence" value="ECO:0007669"/>
    <property type="project" value="UniProtKB-KW"/>
</dbReference>
<dbReference type="Ensembl" id="ENSPKIT00000040780.1">
    <property type="protein sequence ID" value="ENSPKIP00000016293.1"/>
    <property type="gene ID" value="ENSPKIG00000002666.1"/>
</dbReference>
<dbReference type="GeneTree" id="ENSGT00940000155813"/>